<dbReference type="AlphaFoldDB" id="A0A8J5ZNW6"/>
<dbReference type="InterPro" id="IPR007593">
    <property type="entry name" value="CD225/Dispanin_fam"/>
</dbReference>
<feature type="region of interest" description="Disordered" evidence="6">
    <location>
        <begin position="94"/>
        <end position="131"/>
    </location>
</feature>
<evidence type="ECO:0000256" key="5">
    <source>
        <dbReference type="ARBA" id="ARBA00023136"/>
    </source>
</evidence>
<dbReference type="GO" id="GO:0016020">
    <property type="term" value="C:membrane"/>
    <property type="evidence" value="ECO:0007669"/>
    <property type="project" value="UniProtKB-SubCell"/>
</dbReference>
<evidence type="ECO:0000256" key="7">
    <source>
        <dbReference type="SAM" id="Phobius"/>
    </source>
</evidence>
<evidence type="ECO:0000313" key="8">
    <source>
        <dbReference type="EMBL" id="KAG8504661.1"/>
    </source>
</evidence>
<dbReference type="Proteomes" id="UP000700334">
    <property type="component" value="Unassembled WGS sequence"/>
</dbReference>
<feature type="region of interest" description="Disordered" evidence="6">
    <location>
        <begin position="1"/>
        <end position="30"/>
    </location>
</feature>
<comment type="subcellular location">
    <subcellularLocation>
        <location evidence="1">Membrane</location>
    </subcellularLocation>
</comment>
<feature type="region of interest" description="Disordered" evidence="6">
    <location>
        <begin position="384"/>
        <end position="410"/>
    </location>
</feature>
<keyword evidence="9" id="KW-1185">Reference proteome</keyword>
<comment type="caution">
    <text evidence="8">The sequence shown here is derived from an EMBL/GenBank/DDBJ whole genome shotgun (WGS) entry which is preliminary data.</text>
</comment>
<feature type="transmembrane region" description="Helical" evidence="7">
    <location>
        <begin position="37"/>
        <end position="63"/>
    </location>
</feature>
<reference evidence="8" key="1">
    <citation type="journal article" date="2021" name="Evol. Appl.">
        <title>The genome of the Pyrenean desman and the effects of bottlenecks and inbreeding on the genomic landscape of an endangered species.</title>
        <authorList>
            <person name="Escoda L."/>
            <person name="Castresana J."/>
        </authorList>
    </citation>
    <scope>NUCLEOTIDE SEQUENCE</scope>
    <source>
        <strain evidence="8">IBE-C5619</strain>
    </source>
</reference>
<evidence type="ECO:0000256" key="1">
    <source>
        <dbReference type="ARBA" id="ARBA00004370"/>
    </source>
</evidence>
<dbReference type="Pfam" id="PF04505">
    <property type="entry name" value="CD225"/>
    <property type="match status" value="1"/>
</dbReference>
<feature type="region of interest" description="Disordered" evidence="6">
    <location>
        <begin position="213"/>
        <end position="232"/>
    </location>
</feature>
<name>A0A8J5ZNW6_GALPY</name>
<evidence type="ECO:0000256" key="2">
    <source>
        <dbReference type="ARBA" id="ARBA00006843"/>
    </source>
</evidence>
<dbReference type="OrthoDB" id="9946633at2759"/>
<dbReference type="EMBL" id="JAGFMF010012286">
    <property type="protein sequence ID" value="KAG8504661.1"/>
    <property type="molecule type" value="Genomic_DNA"/>
</dbReference>
<dbReference type="PANTHER" id="PTHR14948">
    <property type="entry name" value="NG5"/>
    <property type="match status" value="1"/>
</dbReference>
<proteinExistence type="inferred from homology"/>
<feature type="region of interest" description="Disordered" evidence="6">
    <location>
        <begin position="330"/>
        <end position="352"/>
    </location>
</feature>
<evidence type="ECO:0000256" key="4">
    <source>
        <dbReference type="ARBA" id="ARBA00022989"/>
    </source>
</evidence>
<dbReference type="PANTHER" id="PTHR14948:SF19">
    <property type="entry name" value="TRANSMEMBRANE PROTEIN 233"/>
    <property type="match status" value="1"/>
</dbReference>
<protein>
    <submittedName>
        <fullName evidence="8">Transmembrane protein 233</fullName>
    </submittedName>
</protein>
<gene>
    <name evidence="8" type="ORF">J0S82_013748</name>
</gene>
<feature type="compositionally biased region" description="Acidic residues" evidence="6">
    <location>
        <begin position="21"/>
        <end position="30"/>
    </location>
</feature>
<evidence type="ECO:0000256" key="6">
    <source>
        <dbReference type="SAM" id="MobiDB-lite"/>
    </source>
</evidence>
<keyword evidence="5 7" id="KW-0472">Membrane</keyword>
<organism evidence="8 9">
    <name type="scientific">Galemys pyrenaicus</name>
    <name type="common">Iberian desman</name>
    <name type="synonym">Pyrenean desman</name>
    <dbReference type="NCBI Taxonomy" id="202257"/>
    <lineage>
        <taxon>Eukaryota</taxon>
        <taxon>Metazoa</taxon>
        <taxon>Chordata</taxon>
        <taxon>Craniata</taxon>
        <taxon>Vertebrata</taxon>
        <taxon>Euteleostomi</taxon>
        <taxon>Mammalia</taxon>
        <taxon>Eutheria</taxon>
        <taxon>Laurasiatheria</taxon>
        <taxon>Eulipotyphla</taxon>
        <taxon>Talpidae</taxon>
        <taxon>Galemys</taxon>
    </lineage>
</organism>
<keyword evidence="3 7" id="KW-0812">Transmembrane</keyword>
<feature type="region of interest" description="Disordered" evidence="6">
    <location>
        <begin position="153"/>
        <end position="181"/>
    </location>
</feature>
<evidence type="ECO:0000256" key="3">
    <source>
        <dbReference type="ARBA" id="ARBA00022692"/>
    </source>
</evidence>
<keyword evidence="4 7" id="KW-1133">Transmembrane helix</keyword>
<comment type="similarity">
    <text evidence="2">Belongs to the CD225/Dispanin family.</text>
</comment>
<sequence length="410" mass="43799">MSQYATGSDFKAALDSSPEANTEDDKTEEELPMPKNYLWLTILSCFCPAYPVNIVAFVFSIMVSGQDRGPLGRGPTARAPGVLWLWHPPPLSRAHGARPMPRASAELRVRSEQPQPPGRLSTPNTRGHTLPTRDGLPWTLLLLSPLFSATPGPSSGLRKALVKSPKAHKPGRPQHAPFSGARRLRAGFPAASALRLSGRTTACLPARTVDPSVFATPRGPSHHSPRVPERFPTTSPRPLVSGFAAHFPGQAPLLASSKSAPSAYRPCHSPAPLSRATNAKSHTLALQAFLGRSLRPSPGARSPFTLRRARRGSSLFCCSPNPLSRALLARRRAPRRPSTVGPAPGASRGRSWGLALGRAPGALYARAAGKDGTWSLRRVLSELASAESAPRKSWRTPAAGRPAPARPSPY</sequence>
<dbReference type="InterPro" id="IPR051423">
    <property type="entry name" value="CD225/Dispanin"/>
</dbReference>
<evidence type="ECO:0000313" key="9">
    <source>
        <dbReference type="Proteomes" id="UP000700334"/>
    </source>
</evidence>
<accession>A0A8J5ZNW6</accession>